<dbReference type="Pfam" id="PF00027">
    <property type="entry name" value="cNMP_binding"/>
    <property type="match status" value="1"/>
</dbReference>
<dbReference type="PANTHER" id="PTHR24567:SF75">
    <property type="entry name" value="FUMARATE AND NITRATE REDUCTION REGULATORY PROTEIN"/>
    <property type="match status" value="1"/>
</dbReference>
<dbReference type="InterPro" id="IPR050397">
    <property type="entry name" value="Env_Response_Regulators"/>
</dbReference>
<sequence length="233" mass="25745">MESKTHQVECHNCRLANGCLAKGLDGDEIKQLETIISHKRPLKPSEFLYRQDDQAQSLFVVKSGSFRSTVLDAEGIEHTVDFHLPGELIGLEALQKGLFRGSVEALETASVCELPLAQLSPLSSKIPGLQSQLLHIIGSQFAAQHDRAALLGNHPASEKTARFLLMLSHRYSNLGYSSTEFNLSMPRYHIASFLCLSLETVSRQLGRLKEKGLISVQKRGIHINSLESLKSSI</sequence>
<dbReference type="PROSITE" id="PS51063">
    <property type="entry name" value="HTH_CRP_2"/>
    <property type="match status" value="1"/>
</dbReference>
<dbReference type="GO" id="GO:0003700">
    <property type="term" value="F:DNA-binding transcription factor activity"/>
    <property type="evidence" value="ECO:0007669"/>
    <property type="project" value="TreeGrafter"/>
</dbReference>
<dbReference type="GO" id="GO:0003677">
    <property type="term" value="F:DNA binding"/>
    <property type="evidence" value="ECO:0007669"/>
    <property type="project" value="UniProtKB-KW"/>
</dbReference>
<evidence type="ECO:0000259" key="4">
    <source>
        <dbReference type="PROSITE" id="PS50042"/>
    </source>
</evidence>
<dbReference type="InterPro" id="IPR000595">
    <property type="entry name" value="cNMP-bd_dom"/>
</dbReference>
<dbReference type="PRINTS" id="PR00034">
    <property type="entry name" value="HTHCRP"/>
</dbReference>
<dbReference type="AlphaFoldDB" id="A0A1R4H2A6"/>
<evidence type="ECO:0000256" key="2">
    <source>
        <dbReference type="ARBA" id="ARBA00023125"/>
    </source>
</evidence>
<dbReference type="PANTHER" id="PTHR24567">
    <property type="entry name" value="CRP FAMILY TRANSCRIPTIONAL REGULATORY PROTEIN"/>
    <property type="match status" value="1"/>
</dbReference>
<dbReference type="SMART" id="SM00100">
    <property type="entry name" value="cNMP"/>
    <property type="match status" value="1"/>
</dbReference>
<dbReference type="Gene3D" id="2.60.120.10">
    <property type="entry name" value="Jelly Rolls"/>
    <property type="match status" value="1"/>
</dbReference>
<evidence type="ECO:0000256" key="1">
    <source>
        <dbReference type="ARBA" id="ARBA00023015"/>
    </source>
</evidence>
<dbReference type="OrthoDB" id="7643467at2"/>
<evidence type="ECO:0000256" key="3">
    <source>
        <dbReference type="ARBA" id="ARBA00023163"/>
    </source>
</evidence>
<dbReference type="SUPFAM" id="SSF51206">
    <property type="entry name" value="cAMP-binding domain-like"/>
    <property type="match status" value="1"/>
</dbReference>
<dbReference type="InterPro" id="IPR012318">
    <property type="entry name" value="HTH_CRP"/>
</dbReference>
<keyword evidence="3" id="KW-0804">Transcription</keyword>
<dbReference type="InterPro" id="IPR036388">
    <property type="entry name" value="WH-like_DNA-bd_sf"/>
</dbReference>
<keyword evidence="7" id="KW-1185">Reference proteome</keyword>
<evidence type="ECO:0000259" key="5">
    <source>
        <dbReference type="PROSITE" id="PS51063"/>
    </source>
</evidence>
<dbReference type="PROSITE" id="PS50042">
    <property type="entry name" value="CNMP_BINDING_3"/>
    <property type="match status" value="1"/>
</dbReference>
<feature type="domain" description="Cyclic nucleotide-binding" evidence="4">
    <location>
        <begin position="20"/>
        <end position="94"/>
    </location>
</feature>
<dbReference type="Pfam" id="PF13545">
    <property type="entry name" value="HTH_Crp_2"/>
    <property type="match status" value="1"/>
</dbReference>
<dbReference type="InterPro" id="IPR014710">
    <property type="entry name" value="RmlC-like_jellyroll"/>
</dbReference>
<reference evidence="7" key="1">
    <citation type="submission" date="2017-02" db="EMBL/GenBank/DDBJ databases">
        <authorList>
            <person name="Daims H."/>
        </authorList>
    </citation>
    <scope>NUCLEOTIDE SEQUENCE [LARGE SCALE GENOMIC DNA]</scope>
</reference>
<gene>
    <name evidence="6" type="primary">hlyX</name>
    <name evidence="6" type="ORF">CRENPOLYSF1_1410008</name>
</gene>
<proteinExistence type="predicted"/>
<keyword evidence="1" id="KW-0805">Transcription regulation</keyword>
<accession>A0A1R4H2A6</accession>
<dbReference type="Gene3D" id="1.10.10.10">
    <property type="entry name" value="Winged helix-like DNA-binding domain superfamily/Winged helix DNA-binding domain"/>
    <property type="match status" value="1"/>
</dbReference>
<dbReference type="Proteomes" id="UP000195667">
    <property type="component" value="Unassembled WGS sequence"/>
</dbReference>
<dbReference type="RefSeq" id="WP_087142498.1">
    <property type="nucleotide sequence ID" value="NZ_FUKI01000048.1"/>
</dbReference>
<dbReference type="InterPro" id="IPR018490">
    <property type="entry name" value="cNMP-bd_dom_sf"/>
</dbReference>
<protein>
    <submittedName>
        <fullName evidence="6">Regulatory protein HlyX</fullName>
    </submittedName>
</protein>
<feature type="domain" description="HTH crp-type" evidence="5">
    <location>
        <begin position="154"/>
        <end position="227"/>
    </location>
</feature>
<dbReference type="CDD" id="cd00038">
    <property type="entry name" value="CAP_ED"/>
    <property type="match status" value="1"/>
</dbReference>
<dbReference type="GO" id="GO:0005829">
    <property type="term" value="C:cytosol"/>
    <property type="evidence" value="ECO:0007669"/>
    <property type="project" value="TreeGrafter"/>
</dbReference>
<name>A0A1R4H2A6_9GAMM</name>
<dbReference type="SUPFAM" id="SSF46785">
    <property type="entry name" value="Winged helix' DNA-binding domain"/>
    <property type="match status" value="1"/>
</dbReference>
<evidence type="ECO:0000313" key="7">
    <source>
        <dbReference type="Proteomes" id="UP000195667"/>
    </source>
</evidence>
<dbReference type="CDD" id="cd00092">
    <property type="entry name" value="HTH_CRP"/>
    <property type="match status" value="1"/>
</dbReference>
<organism evidence="6 7">
    <name type="scientific">Crenothrix polyspora</name>
    <dbReference type="NCBI Taxonomy" id="360316"/>
    <lineage>
        <taxon>Bacteria</taxon>
        <taxon>Pseudomonadati</taxon>
        <taxon>Pseudomonadota</taxon>
        <taxon>Gammaproteobacteria</taxon>
        <taxon>Methylococcales</taxon>
        <taxon>Crenotrichaceae</taxon>
        <taxon>Crenothrix</taxon>
    </lineage>
</organism>
<dbReference type="EMBL" id="FUKI01000048">
    <property type="protein sequence ID" value="SJM90353.1"/>
    <property type="molecule type" value="Genomic_DNA"/>
</dbReference>
<evidence type="ECO:0000313" key="6">
    <source>
        <dbReference type="EMBL" id="SJM90353.1"/>
    </source>
</evidence>
<dbReference type="SMART" id="SM00419">
    <property type="entry name" value="HTH_CRP"/>
    <property type="match status" value="1"/>
</dbReference>
<keyword evidence="2" id="KW-0238">DNA-binding</keyword>
<dbReference type="InterPro" id="IPR036390">
    <property type="entry name" value="WH_DNA-bd_sf"/>
</dbReference>